<evidence type="ECO:0000256" key="3">
    <source>
        <dbReference type="ARBA" id="ARBA00022679"/>
    </source>
</evidence>
<evidence type="ECO:0000313" key="6">
    <source>
        <dbReference type="Proteomes" id="UP001145072"/>
    </source>
</evidence>
<accession>A0A9X3WNM7</accession>
<dbReference type="Pfam" id="PF08241">
    <property type="entry name" value="Methyltransf_11"/>
    <property type="match status" value="1"/>
</dbReference>
<reference evidence="5" key="1">
    <citation type="submission" date="2022-06" db="EMBL/GenBank/DDBJ databases">
        <title>Aquibacillus sp. a new bacterium isolated from soil saline samples.</title>
        <authorList>
            <person name="Galisteo C."/>
            <person name="De La Haba R."/>
            <person name="Sanchez-Porro C."/>
            <person name="Ventosa A."/>
        </authorList>
    </citation>
    <scope>NUCLEOTIDE SEQUENCE</scope>
    <source>
        <strain evidence="5">JCM 12387</strain>
    </source>
</reference>
<sequence length="259" mass="29607">MVINFDGKSMKHSYASRVASFSWKQAIKDILTNKDVHHAVDLGCGGGIYSKALLDCGVQEVIGIDSSYSILEGARENCHGESRIKLAYGTAEETGLERSTYHLVLARALIHHLPTINPFIKEAHRILKRGGVFVIQDRDFADCLTEPSNTNIRGYFFEQFPRLIKLEKERRYAGEKVIDALEKQGFIDIEEIKLWEVRKAHQSKESLLSEIKQRTGRSILHALSDHEIEELIDYLDVRLPNNEPVLEQDCWTMWKAVKK</sequence>
<dbReference type="Proteomes" id="UP001145072">
    <property type="component" value="Unassembled WGS sequence"/>
</dbReference>
<dbReference type="InterPro" id="IPR029063">
    <property type="entry name" value="SAM-dependent_MTases_sf"/>
</dbReference>
<dbReference type="GO" id="GO:0008757">
    <property type="term" value="F:S-adenosylmethionine-dependent methyltransferase activity"/>
    <property type="evidence" value="ECO:0007669"/>
    <property type="project" value="InterPro"/>
</dbReference>
<dbReference type="CDD" id="cd02440">
    <property type="entry name" value="AdoMet_MTases"/>
    <property type="match status" value="1"/>
</dbReference>
<proteinExistence type="inferred from homology"/>
<dbReference type="Gene3D" id="3.40.50.150">
    <property type="entry name" value="Vaccinia Virus protein VP39"/>
    <property type="match status" value="1"/>
</dbReference>
<dbReference type="InterPro" id="IPR051052">
    <property type="entry name" value="Diverse_substrate_MTase"/>
</dbReference>
<feature type="domain" description="Methyltransferase type 11" evidence="4">
    <location>
        <begin position="40"/>
        <end position="135"/>
    </location>
</feature>
<keyword evidence="3" id="KW-0808">Transferase</keyword>
<dbReference type="PANTHER" id="PTHR44942">
    <property type="entry name" value="METHYLTRANSF_11 DOMAIN-CONTAINING PROTEIN"/>
    <property type="match status" value="1"/>
</dbReference>
<dbReference type="InterPro" id="IPR013216">
    <property type="entry name" value="Methyltransf_11"/>
</dbReference>
<organism evidence="5 6">
    <name type="scientific">Aquibacillus koreensis</name>
    <dbReference type="NCBI Taxonomy" id="279446"/>
    <lineage>
        <taxon>Bacteria</taxon>
        <taxon>Bacillati</taxon>
        <taxon>Bacillota</taxon>
        <taxon>Bacilli</taxon>
        <taxon>Bacillales</taxon>
        <taxon>Bacillaceae</taxon>
        <taxon>Aquibacillus</taxon>
    </lineage>
</organism>
<comment type="caution">
    <text evidence="5">The sequence shown here is derived from an EMBL/GenBank/DDBJ whole genome shotgun (WGS) entry which is preliminary data.</text>
</comment>
<evidence type="ECO:0000256" key="2">
    <source>
        <dbReference type="ARBA" id="ARBA00022603"/>
    </source>
</evidence>
<comment type="similarity">
    <text evidence="1">Belongs to the methyltransferase superfamily.</text>
</comment>
<dbReference type="PANTHER" id="PTHR44942:SF4">
    <property type="entry name" value="METHYLTRANSFERASE TYPE 11 DOMAIN-CONTAINING PROTEIN"/>
    <property type="match status" value="1"/>
</dbReference>
<dbReference type="RefSeq" id="WP_259867058.1">
    <property type="nucleotide sequence ID" value="NZ_JAMQJZ010000017.1"/>
</dbReference>
<keyword evidence="6" id="KW-1185">Reference proteome</keyword>
<keyword evidence="2 5" id="KW-0489">Methyltransferase</keyword>
<gene>
    <name evidence="5" type="ORF">NC661_17720</name>
</gene>
<name>A0A9X3WNM7_9BACI</name>
<dbReference type="AlphaFoldDB" id="A0A9X3WNM7"/>
<dbReference type="SUPFAM" id="SSF53335">
    <property type="entry name" value="S-adenosyl-L-methionine-dependent methyltransferases"/>
    <property type="match status" value="1"/>
</dbReference>
<protein>
    <submittedName>
        <fullName evidence="5">Class I SAM-dependent methyltransferase</fullName>
    </submittedName>
</protein>
<evidence type="ECO:0000256" key="1">
    <source>
        <dbReference type="ARBA" id="ARBA00008361"/>
    </source>
</evidence>
<dbReference type="EMBL" id="JAMQJZ010000017">
    <property type="protein sequence ID" value="MDC3422190.1"/>
    <property type="molecule type" value="Genomic_DNA"/>
</dbReference>
<evidence type="ECO:0000313" key="5">
    <source>
        <dbReference type="EMBL" id="MDC3422190.1"/>
    </source>
</evidence>
<dbReference type="GO" id="GO:0032259">
    <property type="term" value="P:methylation"/>
    <property type="evidence" value="ECO:0007669"/>
    <property type="project" value="UniProtKB-KW"/>
</dbReference>
<evidence type="ECO:0000259" key="4">
    <source>
        <dbReference type="Pfam" id="PF08241"/>
    </source>
</evidence>